<comment type="caution">
    <text evidence="11">Lacks conserved residue(s) required for the propagation of feature annotation.</text>
</comment>
<evidence type="ECO:0000256" key="5">
    <source>
        <dbReference type="ARBA" id="ARBA00022679"/>
    </source>
</evidence>
<dbReference type="InterPro" id="IPR015963">
    <property type="entry name" value="Uridylate_kinase_bac"/>
</dbReference>
<comment type="subunit">
    <text evidence="11">Homohexamer.</text>
</comment>
<dbReference type="PIRSF" id="PIRSF005650">
    <property type="entry name" value="Uridylate_kin"/>
    <property type="match status" value="1"/>
</dbReference>
<comment type="caution">
    <text evidence="13">The sequence shown here is derived from an EMBL/GenBank/DDBJ whole genome shotgun (WGS) entry which is preliminary data.</text>
</comment>
<dbReference type="HAMAP" id="MF_01220_B">
    <property type="entry name" value="PyrH_B"/>
    <property type="match status" value="1"/>
</dbReference>
<evidence type="ECO:0000313" key="13">
    <source>
        <dbReference type="EMBL" id="KKB09578.1"/>
    </source>
</evidence>
<dbReference type="AlphaFoldDB" id="A0A0F5FLB5"/>
<protein>
    <recommendedName>
        <fullName evidence="11">Uridylate kinase</fullName>
        <shortName evidence="11">UK</shortName>
        <ecNumber evidence="11">2.7.4.22</ecNumber>
    </recommendedName>
    <alternativeName>
        <fullName evidence="11">Uridine monophosphate kinase</fullName>
        <shortName evidence="11">UMP kinase</shortName>
        <shortName evidence="11">UMPK</shortName>
    </alternativeName>
</protein>
<feature type="binding site" evidence="11">
    <location>
        <position position="161"/>
    </location>
    <ligand>
        <name>ATP</name>
        <dbReference type="ChEBI" id="CHEBI:30616"/>
    </ligand>
</feature>
<organism evidence="13 14">
    <name type="scientific">Devosia chinhatensis</name>
    <dbReference type="NCBI Taxonomy" id="429727"/>
    <lineage>
        <taxon>Bacteria</taxon>
        <taxon>Pseudomonadati</taxon>
        <taxon>Pseudomonadota</taxon>
        <taxon>Alphaproteobacteria</taxon>
        <taxon>Hyphomicrobiales</taxon>
        <taxon>Devosiaceae</taxon>
        <taxon>Devosia</taxon>
    </lineage>
</organism>
<evidence type="ECO:0000256" key="2">
    <source>
        <dbReference type="ARBA" id="ARBA00004791"/>
    </source>
</evidence>
<keyword evidence="6 11" id="KW-0547">Nucleotide-binding</keyword>
<comment type="activity regulation">
    <text evidence="11">Inhibited by UTP.</text>
</comment>
<evidence type="ECO:0000256" key="6">
    <source>
        <dbReference type="ARBA" id="ARBA00022741"/>
    </source>
</evidence>
<keyword evidence="9 11" id="KW-0665">Pyrimidine biosynthesis</keyword>
<keyword evidence="5 11" id="KW-0808">Transferase</keyword>
<evidence type="ECO:0000256" key="1">
    <source>
        <dbReference type="ARBA" id="ARBA00004496"/>
    </source>
</evidence>
<dbReference type="UniPathway" id="UPA00159">
    <property type="reaction ID" value="UER00275"/>
</dbReference>
<feature type="binding site" evidence="11">
    <location>
        <begin position="11"/>
        <end position="14"/>
    </location>
    <ligand>
        <name>ATP</name>
        <dbReference type="ChEBI" id="CHEBI:30616"/>
    </ligand>
</feature>
<comment type="pathway">
    <text evidence="2 11">Pyrimidine metabolism; CTP biosynthesis via de novo pathway; UDP from UMP (UMPK route): step 1/1.</text>
</comment>
<feature type="binding site" evidence="11">
    <location>
        <position position="170"/>
    </location>
    <ligand>
        <name>ATP</name>
        <dbReference type="ChEBI" id="CHEBI:30616"/>
    </ligand>
</feature>
<feature type="binding site" evidence="11">
    <location>
        <begin position="134"/>
        <end position="141"/>
    </location>
    <ligand>
        <name>UMP</name>
        <dbReference type="ChEBI" id="CHEBI:57865"/>
    </ligand>
</feature>
<evidence type="ECO:0000256" key="7">
    <source>
        <dbReference type="ARBA" id="ARBA00022777"/>
    </source>
</evidence>
<dbReference type="PANTHER" id="PTHR42833:SF4">
    <property type="entry name" value="URIDYLATE KINASE PUMPKIN, CHLOROPLASTIC"/>
    <property type="match status" value="1"/>
</dbReference>
<evidence type="ECO:0000256" key="8">
    <source>
        <dbReference type="ARBA" id="ARBA00022840"/>
    </source>
</evidence>
<feature type="binding site" evidence="11">
    <location>
        <position position="58"/>
    </location>
    <ligand>
        <name>ATP</name>
        <dbReference type="ChEBI" id="CHEBI:30616"/>
    </ligand>
</feature>
<gene>
    <name evidence="11 13" type="primary">pyrH</name>
    <name evidence="13" type="ORF">VE26_06710</name>
</gene>
<dbReference type="GO" id="GO:0006225">
    <property type="term" value="P:UDP biosynthetic process"/>
    <property type="evidence" value="ECO:0007669"/>
    <property type="project" value="TreeGrafter"/>
</dbReference>
<name>A0A0F5FLB5_9HYPH</name>
<dbReference type="FunFam" id="3.40.1160.10:FF:000001">
    <property type="entry name" value="Uridylate kinase"/>
    <property type="match status" value="1"/>
</dbReference>
<feature type="binding site" evidence="11">
    <location>
        <position position="167"/>
    </location>
    <ligand>
        <name>ATP</name>
        <dbReference type="ChEBI" id="CHEBI:30616"/>
    </ligand>
</feature>
<dbReference type="Gene3D" id="3.40.1160.10">
    <property type="entry name" value="Acetylglutamate kinase-like"/>
    <property type="match status" value="1"/>
</dbReference>
<evidence type="ECO:0000259" key="12">
    <source>
        <dbReference type="Pfam" id="PF00696"/>
    </source>
</evidence>
<proteinExistence type="inferred from homology"/>
<keyword evidence="14" id="KW-1185">Reference proteome</keyword>
<evidence type="ECO:0000256" key="3">
    <source>
        <dbReference type="ARBA" id="ARBA00007614"/>
    </source>
</evidence>
<dbReference type="GO" id="GO:0005829">
    <property type="term" value="C:cytosol"/>
    <property type="evidence" value="ECO:0007669"/>
    <property type="project" value="TreeGrafter"/>
</dbReference>
<dbReference type="InterPro" id="IPR001048">
    <property type="entry name" value="Asp/Glu/Uridylate_kinase"/>
</dbReference>
<keyword evidence="4 11" id="KW-0963">Cytoplasm</keyword>
<dbReference type="RefSeq" id="WP_046104272.1">
    <property type="nucleotide sequence ID" value="NZ_JZEY01000054.1"/>
</dbReference>
<feature type="domain" description="Aspartate/glutamate/uridylate kinase" evidence="12">
    <location>
        <begin position="6"/>
        <end position="213"/>
    </location>
</feature>
<dbReference type="SUPFAM" id="SSF53633">
    <property type="entry name" value="Carbamate kinase-like"/>
    <property type="match status" value="1"/>
</dbReference>
<dbReference type="STRING" id="429727.VE26_06710"/>
<dbReference type="CDD" id="cd04254">
    <property type="entry name" value="AAK_UMPK-PyrH-Ec"/>
    <property type="match status" value="1"/>
</dbReference>
<dbReference type="OrthoDB" id="9807458at2"/>
<sequence>MSSACKRILLKVSGEALAGDNSFGIEPPFLQGVAAQIADVARGGTQVAIVVGGGNIFRGMAGAADGTDRVTADLMGMLGTMINALALSNAISRQGIKSKPFSAATMPSVADTFTARDAKLALEEGFVVVLGGGTGNPFFTTDTAATLRAIELECDVVLKGTKVDGVYSADPMKDPSATRYSQISYDEVIGQNLKVMDTAAFALARDNSMPIIVYALDDAAGLAGVLEGRGRSTRVGKPVDDK</sequence>
<dbReference type="GO" id="GO:0033862">
    <property type="term" value="F:UMP kinase activity"/>
    <property type="evidence" value="ECO:0007669"/>
    <property type="project" value="UniProtKB-EC"/>
</dbReference>
<dbReference type="NCBIfam" id="TIGR02075">
    <property type="entry name" value="pyrH_bact"/>
    <property type="match status" value="1"/>
</dbReference>
<evidence type="ECO:0000256" key="10">
    <source>
        <dbReference type="ARBA" id="ARBA00047767"/>
    </source>
</evidence>
<feature type="binding site" evidence="11">
    <location>
        <position position="53"/>
    </location>
    <ligand>
        <name>UMP</name>
        <dbReference type="ChEBI" id="CHEBI:57865"/>
    </ligand>
</feature>
<evidence type="ECO:0000256" key="4">
    <source>
        <dbReference type="ARBA" id="ARBA00022490"/>
    </source>
</evidence>
<dbReference type="PATRIC" id="fig|429727.3.peg.1389"/>
<evidence type="ECO:0000313" key="14">
    <source>
        <dbReference type="Proteomes" id="UP000033649"/>
    </source>
</evidence>
<dbReference type="GO" id="GO:0044210">
    <property type="term" value="P:'de novo' CTP biosynthetic process"/>
    <property type="evidence" value="ECO:0007669"/>
    <property type="project" value="UniProtKB-UniRule"/>
</dbReference>
<dbReference type="EC" id="2.7.4.22" evidence="11"/>
<dbReference type="InterPro" id="IPR011817">
    <property type="entry name" value="Uridylate_kinase"/>
</dbReference>
<dbReference type="GO" id="GO:0005524">
    <property type="term" value="F:ATP binding"/>
    <property type="evidence" value="ECO:0007669"/>
    <property type="project" value="UniProtKB-KW"/>
</dbReference>
<comment type="subcellular location">
    <subcellularLocation>
        <location evidence="1 11">Cytoplasm</location>
    </subcellularLocation>
</comment>
<reference evidence="13 14" key="1">
    <citation type="submission" date="2015-03" db="EMBL/GenBank/DDBJ databases">
        <authorList>
            <person name="Hassan Y."/>
            <person name="Lepp D."/>
            <person name="Li X.-Z."/>
            <person name="Zhou T."/>
        </authorList>
    </citation>
    <scope>NUCLEOTIDE SEQUENCE [LARGE SCALE GENOMIC DNA]</scope>
    <source>
        <strain evidence="13 14">IPL18</strain>
    </source>
</reference>
<comment type="function">
    <text evidence="11">Catalyzes the reversible phosphorylation of UMP to UDP.</text>
</comment>
<feature type="binding site" evidence="11">
    <location>
        <position position="54"/>
    </location>
    <ligand>
        <name>ATP</name>
        <dbReference type="ChEBI" id="CHEBI:30616"/>
    </ligand>
</feature>
<accession>A0A0F5FLB5</accession>
<keyword evidence="8 11" id="KW-0067">ATP-binding</keyword>
<evidence type="ECO:0000256" key="11">
    <source>
        <dbReference type="HAMAP-Rule" id="MF_01220"/>
    </source>
</evidence>
<dbReference type="EMBL" id="JZEY01000054">
    <property type="protein sequence ID" value="KKB09578.1"/>
    <property type="molecule type" value="Genomic_DNA"/>
</dbReference>
<dbReference type="InterPro" id="IPR036393">
    <property type="entry name" value="AceGlu_kinase-like_sf"/>
</dbReference>
<evidence type="ECO:0000256" key="9">
    <source>
        <dbReference type="ARBA" id="ARBA00022975"/>
    </source>
</evidence>
<keyword evidence="7 11" id="KW-0418">Kinase</keyword>
<dbReference type="Pfam" id="PF00696">
    <property type="entry name" value="AA_kinase"/>
    <property type="match status" value="1"/>
</dbReference>
<feature type="binding site" evidence="11">
    <location>
        <position position="73"/>
    </location>
    <ligand>
        <name>UMP</name>
        <dbReference type="ChEBI" id="CHEBI:57865"/>
    </ligand>
</feature>
<dbReference type="Proteomes" id="UP000033649">
    <property type="component" value="Unassembled WGS sequence"/>
</dbReference>
<dbReference type="PANTHER" id="PTHR42833">
    <property type="entry name" value="URIDYLATE KINASE"/>
    <property type="match status" value="1"/>
</dbReference>
<comment type="similarity">
    <text evidence="3 11">Belongs to the UMP kinase family.</text>
</comment>
<comment type="catalytic activity">
    <reaction evidence="10 11">
        <text>UMP + ATP = UDP + ADP</text>
        <dbReference type="Rhea" id="RHEA:24400"/>
        <dbReference type="ChEBI" id="CHEBI:30616"/>
        <dbReference type="ChEBI" id="CHEBI:57865"/>
        <dbReference type="ChEBI" id="CHEBI:58223"/>
        <dbReference type="ChEBI" id="CHEBI:456216"/>
        <dbReference type="EC" id="2.7.4.22"/>
    </reaction>
</comment>